<reference evidence="1 2" key="1">
    <citation type="journal article" date="2021" name="ISME J.">
        <title>Genomic evolution of the class Acidithiobacillia: deep-branching Proteobacteria living in extreme acidic conditions.</title>
        <authorList>
            <person name="Moya-Beltran A."/>
            <person name="Beard S."/>
            <person name="Rojas-Villalobos C."/>
            <person name="Issotta F."/>
            <person name="Gallardo Y."/>
            <person name="Ulloa R."/>
            <person name="Giaveno A."/>
            <person name="Degli Esposti M."/>
            <person name="Johnson D.B."/>
            <person name="Quatrini R."/>
        </authorList>
    </citation>
    <scope>NUCLEOTIDE SEQUENCE [LARGE SCALE GENOMIC DNA]</scope>
    <source>
        <strain evidence="1 2">GG1-14</strain>
    </source>
</reference>
<gene>
    <name evidence="1" type="ORF">HHS34_012825</name>
</gene>
<organism evidence="1 2">
    <name type="scientific">Acidithiobacillus montserratensis</name>
    <dbReference type="NCBI Taxonomy" id="2729135"/>
    <lineage>
        <taxon>Bacteria</taxon>
        <taxon>Pseudomonadati</taxon>
        <taxon>Pseudomonadota</taxon>
        <taxon>Acidithiobacillia</taxon>
        <taxon>Acidithiobacillales</taxon>
        <taxon>Acidithiobacillaceae</taxon>
        <taxon>Acidithiobacillus</taxon>
    </lineage>
</organism>
<proteinExistence type="predicted"/>
<evidence type="ECO:0000313" key="1">
    <source>
        <dbReference type="EMBL" id="XRI73307.1"/>
    </source>
</evidence>
<protein>
    <submittedName>
        <fullName evidence="1">HlyD family secretion protein</fullName>
    </submittedName>
</protein>
<name>A0ACD5HEF9_9PROT</name>
<dbReference type="Proteomes" id="UP001195965">
    <property type="component" value="Chromosome"/>
</dbReference>
<accession>A0ACD5HEF9</accession>
<keyword evidence="2" id="KW-1185">Reference proteome</keyword>
<dbReference type="EMBL" id="CP127526">
    <property type="protein sequence ID" value="XRI73307.1"/>
    <property type="molecule type" value="Genomic_DNA"/>
</dbReference>
<sequence>MIRRLVRVVLTLLVLTLALYLGWRLWHAYMDLAWTRDAVVQAQIVEINADVSGRVMQVFVKDNQSVPAGALLFRVDPRRYQLALDKAQAALAVASTRLALRREQAARRAALPAAAVSAEARADAVLAVNVAAAQLRAAQAAVRLAAYDLGRTVVRAPVAGTITHLRLRAGDYATQGQGLLALVEAKSYWIDAYFEQTRLQGVHIGEHARITLLGAHERLSGIVESIAPAIADRESQTGERLQARVRASFNWVRLPSRIPVRIRLLKKPKNFPLVAGMICSVRIEKSRSINK</sequence>
<evidence type="ECO:0000313" key="2">
    <source>
        <dbReference type="Proteomes" id="UP001195965"/>
    </source>
</evidence>